<protein>
    <recommendedName>
        <fullName evidence="10">Ion transport domain-containing protein</fullName>
    </recommendedName>
</protein>
<evidence type="ECO:0000256" key="1">
    <source>
        <dbReference type="ARBA" id="ARBA00004141"/>
    </source>
</evidence>
<keyword evidence="4" id="KW-0472">Membrane</keyword>
<proteinExistence type="predicted"/>
<dbReference type="EMBL" id="QXFV01001602">
    <property type="protein sequence ID" value="KAE9002187.1"/>
    <property type="molecule type" value="Genomic_DNA"/>
</dbReference>
<evidence type="ECO:0008006" key="10">
    <source>
        <dbReference type="Google" id="ProtNLM"/>
    </source>
</evidence>
<keyword evidence="5" id="KW-0732">Signal</keyword>
<comment type="caution">
    <text evidence="7">The sequence shown here is derived from an EMBL/GenBank/DDBJ whole genome shotgun (WGS) entry which is preliminary data.</text>
</comment>
<evidence type="ECO:0000256" key="2">
    <source>
        <dbReference type="ARBA" id="ARBA00022692"/>
    </source>
</evidence>
<dbReference type="InterPro" id="IPR027359">
    <property type="entry name" value="Volt_channel_dom_sf"/>
</dbReference>
<keyword evidence="3" id="KW-1133">Transmembrane helix</keyword>
<reference evidence="7 9" key="1">
    <citation type="submission" date="2018-08" db="EMBL/GenBank/DDBJ databases">
        <title>Genomic investigation of the strawberry pathogen Phytophthora fragariae indicates pathogenicity is determined by transcriptional variation in three key races.</title>
        <authorList>
            <person name="Adams T.M."/>
            <person name="Armitage A.D."/>
            <person name="Sobczyk M.K."/>
            <person name="Bates H.J."/>
            <person name="Dunwell J.M."/>
            <person name="Nellist C.F."/>
            <person name="Harrison R.J."/>
        </authorList>
    </citation>
    <scope>NUCLEOTIDE SEQUENCE [LARGE SCALE GENOMIC DNA]</scope>
    <source>
        <strain evidence="6 8">SCRP249</strain>
        <strain evidence="7 9">SCRP333</strain>
    </source>
</reference>
<accession>A0A6A4DTT4</accession>
<dbReference type="EMBL" id="QXFT01001619">
    <property type="protein sequence ID" value="KAE9314144.1"/>
    <property type="molecule type" value="Genomic_DNA"/>
</dbReference>
<feature type="chain" id="PRO_5036381256" description="Ion transport domain-containing protein" evidence="5">
    <location>
        <begin position="20"/>
        <end position="136"/>
    </location>
</feature>
<evidence type="ECO:0000256" key="4">
    <source>
        <dbReference type="ARBA" id="ARBA00023136"/>
    </source>
</evidence>
<name>A0A6A4DTT4_9STRA</name>
<feature type="signal peptide" evidence="5">
    <location>
        <begin position="1"/>
        <end position="19"/>
    </location>
</feature>
<dbReference type="GO" id="GO:0016020">
    <property type="term" value="C:membrane"/>
    <property type="evidence" value="ECO:0007669"/>
    <property type="project" value="UniProtKB-SubCell"/>
</dbReference>
<dbReference type="Proteomes" id="UP000434957">
    <property type="component" value="Unassembled WGS sequence"/>
</dbReference>
<evidence type="ECO:0000313" key="8">
    <source>
        <dbReference type="Proteomes" id="UP000429607"/>
    </source>
</evidence>
<evidence type="ECO:0000256" key="5">
    <source>
        <dbReference type="SAM" id="SignalP"/>
    </source>
</evidence>
<keyword evidence="2" id="KW-0812">Transmembrane</keyword>
<gene>
    <name evidence="6" type="ORF">PR001_g18320</name>
    <name evidence="7" type="ORF">PR003_g19328</name>
</gene>
<comment type="subcellular location">
    <subcellularLocation>
        <location evidence="1">Membrane</location>
        <topology evidence="1">Multi-pass membrane protein</topology>
    </subcellularLocation>
</comment>
<evidence type="ECO:0000313" key="6">
    <source>
        <dbReference type="EMBL" id="KAE9002187.1"/>
    </source>
</evidence>
<sequence length="136" mass="15405">MILLVLLVNIAIMTSETRGGLRRGTYMQSLYFTSIEAFCPLIYCVEFTARWLRAPSEIQLWKSISTCVSIWARIAATPKLGGVAIDTDTRPTDAFMCNLRILRVVRLIVLPHAFMGTKVLLRRRSWCIVALLVELS</sequence>
<evidence type="ECO:0000313" key="9">
    <source>
        <dbReference type="Proteomes" id="UP000434957"/>
    </source>
</evidence>
<dbReference type="Proteomes" id="UP000429607">
    <property type="component" value="Unassembled WGS sequence"/>
</dbReference>
<dbReference type="Gene3D" id="1.20.120.350">
    <property type="entry name" value="Voltage-gated potassium channels. Chain C"/>
    <property type="match status" value="1"/>
</dbReference>
<evidence type="ECO:0000256" key="3">
    <source>
        <dbReference type="ARBA" id="ARBA00022989"/>
    </source>
</evidence>
<keyword evidence="9" id="KW-1185">Reference proteome</keyword>
<organism evidence="7 9">
    <name type="scientific">Phytophthora rubi</name>
    <dbReference type="NCBI Taxonomy" id="129364"/>
    <lineage>
        <taxon>Eukaryota</taxon>
        <taxon>Sar</taxon>
        <taxon>Stramenopiles</taxon>
        <taxon>Oomycota</taxon>
        <taxon>Peronosporomycetes</taxon>
        <taxon>Peronosporales</taxon>
        <taxon>Peronosporaceae</taxon>
        <taxon>Phytophthora</taxon>
    </lineage>
</organism>
<evidence type="ECO:0000313" key="7">
    <source>
        <dbReference type="EMBL" id="KAE9314144.1"/>
    </source>
</evidence>
<dbReference type="AlphaFoldDB" id="A0A6A4DTT4"/>